<keyword evidence="1" id="KW-0479">Metal-binding</keyword>
<dbReference type="Gene3D" id="3.20.20.70">
    <property type="entry name" value="Aldolase class I"/>
    <property type="match status" value="1"/>
</dbReference>
<reference evidence="3" key="1">
    <citation type="journal article" date="2005" name="Environ. Microbiol.">
        <title>Genetic and functional properties of uncultivated thermophilic crenarchaeotes from a subsurface gold mine as revealed by analysis of genome fragments.</title>
        <authorList>
            <person name="Nunoura T."/>
            <person name="Hirayama H."/>
            <person name="Takami H."/>
            <person name="Oida H."/>
            <person name="Nishi S."/>
            <person name="Shimamura S."/>
            <person name="Suzuki Y."/>
            <person name="Inagaki F."/>
            <person name="Takai K."/>
            <person name="Nealson K.H."/>
            <person name="Horikoshi K."/>
        </authorList>
    </citation>
    <scope>NUCLEOTIDE SEQUENCE</scope>
</reference>
<name>H5SII8_9BACT</name>
<gene>
    <name evidence="3" type="ORF">HGMM_F33C03C17</name>
</gene>
<dbReference type="InterPro" id="IPR000056">
    <property type="entry name" value="Ribul_P_3_epim-like"/>
</dbReference>
<dbReference type="Pfam" id="PF00834">
    <property type="entry name" value="Ribul_P_3_epim"/>
    <property type="match status" value="1"/>
</dbReference>
<evidence type="ECO:0000256" key="1">
    <source>
        <dbReference type="ARBA" id="ARBA00022723"/>
    </source>
</evidence>
<evidence type="ECO:0000256" key="2">
    <source>
        <dbReference type="ARBA" id="ARBA00023235"/>
    </source>
</evidence>
<dbReference type="GO" id="GO:0016857">
    <property type="term" value="F:racemase and epimerase activity, acting on carbohydrates and derivatives"/>
    <property type="evidence" value="ECO:0007669"/>
    <property type="project" value="InterPro"/>
</dbReference>
<dbReference type="GO" id="GO:0005975">
    <property type="term" value="P:carbohydrate metabolic process"/>
    <property type="evidence" value="ECO:0007669"/>
    <property type="project" value="InterPro"/>
</dbReference>
<dbReference type="SUPFAM" id="SSF51366">
    <property type="entry name" value="Ribulose-phoshate binding barrel"/>
    <property type="match status" value="1"/>
</dbReference>
<dbReference type="CDD" id="cd00429">
    <property type="entry name" value="RPE"/>
    <property type="match status" value="1"/>
</dbReference>
<dbReference type="InterPro" id="IPR013785">
    <property type="entry name" value="Aldolase_TIM"/>
</dbReference>
<accession>H5SII8</accession>
<evidence type="ECO:0000313" key="3">
    <source>
        <dbReference type="EMBL" id="BAL55974.1"/>
    </source>
</evidence>
<dbReference type="GO" id="GO:0046872">
    <property type="term" value="F:metal ion binding"/>
    <property type="evidence" value="ECO:0007669"/>
    <property type="project" value="UniProtKB-KW"/>
</dbReference>
<dbReference type="AlphaFoldDB" id="H5SII8"/>
<dbReference type="PANTHER" id="PTHR11749">
    <property type="entry name" value="RIBULOSE-5-PHOSPHATE-3-EPIMERASE"/>
    <property type="match status" value="1"/>
</dbReference>
<reference evidence="3" key="2">
    <citation type="journal article" date="2012" name="PLoS ONE">
        <title>A Deeply Branching Thermophilic Bacterium with an Ancient Acetyl-CoA Pathway Dominates a Subsurface Ecosystem.</title>
        <authorList>
            <person name="Takami H."/>
            <person name="Noguchi H."/>
            <person name="Takaki Y."/>
            <person name="Uchiyama I."/>
            <person name="Toyoda A."/>
            <person name="Nishi S."/>
            <person name="Chee G.-J."/>
            <person name="Arai W."/>
            <person name="Nunoura T."/>
            <person name="Itoh T."/>
            <person name="Hattori M."/>
            <person name="Takai K."/>
        </authorList>
    </citation>
    <scope>NUCLEOTIDE SEQUENCE</scope>
</reference>
<dbReference type="PROSITE" id="PS01086">
    <property type="entry name" value="RIBUL_P_3_EPIMER_2"/>
    <property type="match status" value="1"/>
</dbReference>
<organism evidence="3">
    <name type="scientific">uncultured Planctomycetota bacterium</name>
    <dbReference type="NCBI Taxonomy" id="120965"/>
    <lineage>
        <taxon>Bacteria</taxon>
        <taxon>Pseudomonadati</taxon>
        <taxon>Planctomycetota</taxon>
        <taxon>environmental samples</taxon>
    </lineage>
</organism>
<sequence length="154" mass="16508">MVSEPWRFLEAFAHAGADYLLVHVEIPDAAARCLPVIRQLGKKTGLVLSPDTPADTVVEWVTQLDLVLVMSVYPGFSGQTFIPQVLPKLRHLRQQIDQLRSPCDLEIDGGINEHTAPAAVQAGANVLAAASAIFQHPGGIAEGVARLRSAVQLA</sequence>
<proteinExistence type="predicted"/>
<dbReference type="EMBL" id="AP011734">
    <property type="protein sequence ID" value="BAL55974.1"/>
    <property type="molecule type" value="Genomic_DNA"/>
</dbReference>
<protein>
    <submittedName>
        <fullName evidence="3">Ribulose-phosphate 3-epimerase</fullName>
    </submittedName>
</protein>
<keyword evidence="2" id="KW-0413">Isomerase</keyword>
<dbReference type="InterPro" id="IPR011060">
    <property type="entry name" value="RibuloseP-bd_barrel"/>
</dbReference>